<reference evidence="2" key="2">
    <citation type="submission" date="2020-11" db="EMBL/GenBank/DDBJ databases">
        <authorList>
            <person name="McCartney M.A."/>
            <person name="Auch B."/>
            <person name="Kono T."/>
            <person name="Mallez S."/>
            <person name="Becker A."/>
            <person name="Gohl D.M."/>
            <person name="Silverstein K.A.T."/>
            <person name="Koren S."/>
            <person name="Bechman K.B."/>
            <person name="Herman A."/>
            <person name="Abrahante J.E."/>
            <person name="Garbe J."/>
        </authorList>
    </citation>
    <scope>NUCLEOTIDE SEQUENCE</scope>
    <source>
        <strain evidence="2">Duluth1</strain>
        <tissue evidence="2">Whole animal</tissue>
    </source>
</reference>
<feature type="transmembrane region" description="Helical" evidence="1">
    <location>
        <begin position="104"/>
        <end position="125"/>
    </location>
</feature>
<accession>A0A9D4KK24</accession>
<sequence length="130" mass="14431">MSMLIFFFVRKEAVMILGPCASHTMSALCADLESIKATPWVCAASSCSCLENNSNSPEVSCFCPEPVHLDSLIPRMARLSYLSCATTCSVFQVFNMFWTFHLPMVVVVLVEMMVFRLMASVDTGFHRTAS</sequence>
<evidence type="ECO:0000256" key="1">
    <source>
        <dbReference type="SAM" id="Phobius"/>
    </source>
</evidence>
<protein>
    <submittedName>
        <fullName evidence="2">Uncharacterized protein</fullName>
    </submittedName>
</protein>
<evidence type="ECO:0000313" key="2">
    <source>
        <dbReference type="EMBL" id="KAH3841325.1"/>
    </source>
</evidence>
<keyword evidence="1" id="KW-1133">Transmembrane helix</keyword>
<gene>
    <name evidence="2" type="ORF">DPMN_114784</name>
</gene>
<keyword evidence="1" id="KW-0472">Membrane</keyword>
<proteinExistence type="predicted"/>
<organism evidence="2 3">
    <name type="scientific">Dreissena polymorpha</name>
    <name type="common">Zebra mussel</name>
    <name type="synonym">Mytilus polymorpha</name>
    <dbReference type="NCBI Taxonomy" id="45954"/>
    <lineage>
        <taxon>Eukaryota</taxon>
        <taxon>Metazoa</taxon>
        <taxon>Spiralia</taxon>
        <taxon>Lophotrochozoa</taxon>
        <taxon>Mollusca</taxon>
        <taxon>Bivalvia</taxon>
        <taxon>Autobranchia</taxon>
        <taxon>Heteroconchia</taxon>
        <taxon>Euheterodonta</taxon>
        <taxon>Imparidentia</taxon>
        <taxon>Neoheterodontei</taxon>
        <taxon>Myida</taxon>
        <taxon>Dreissenoidea</taxon>
        <taxon>Dreissenidae</taxon>
        <taxon>Dreissena</taxon>
    </lineage>
</organism>
<evidence type="ECO:0000313" key="3">
    <source>
        <dbReference type="Proteomes" id="UP000828390"/>
    </source>
</evidence>
<name>A0A9D4KK24_DREPO</name>
<dbReference type="AlphaFoldDB" id="A0A9D4KK24"/>
<reference evidence="2" key="1">
    <citation type="journal article" date="2019" name="bioRxiv">
        <title>The Genome of the Zebra Mussel, Dreissena polymorpha: A Resource for Invasive Species Research.</title>
        <authorList>
            <person name="McCartney M.A."/>
            <person name="Auch B."/>
            <person name="Kono T."/>
            <person name="Mallez S."/>
            <person name="Zhang Y."/>
            <person name="Obille A."/>
            <person name="Becker A."/>
            <person name="Abrahante J.E."/>
            <person name="Garbe J."/>
            <person name="Badalamenti J.P."/>
            <person name="Herman A."/>
            <person name="Mangelson H."/>
            <person name="Liachko I."/>
            <person name="Sullivan S."/>
            <person name="Sone E.D."/>
            <person name="Koren S."/>
            <person name="Silverstein K.A.T."/>
            <person name="Beckman K.B."/>
            <person name="Gohl D.M."/>
        </authorList>
    </citation>
    <scope>NUCLEOTIDE SEQUENCE</scope>
    <source>
        <strain evidence="2">Duluth1</strain>
        <tissue evidence="2">Whole animal</tissue>
    </source>
</reference>
<dbReference type="Proteomes" id="UP000828390">
    <property type="component" value="Unassembled WGS sequence"/>
</dbReference>
<keyword evidence="1" id="KW-0812">Transmembrane</keyword>
<keyword evidence="3" id="KW-1185">Reference proteome</keyword>
<comment type="caution">
    <text evidence="2">The sequence shown here is derived from an EMBL/GenBank/DDBJ whole genome shotgun (WGS) entry which is preliminary data.</text>
</comment>
<dbReference type="EMBL" id="JAIWYP010000004">
    <property type="protein sequence ID" value="KAH3841325.1"/>
    <property type="molecule type" value="Genomic_DNA"/>
</dbReference>